<dbReference type="AlphaFoldDB" id="A0A7H9BMW9"/>
<evidence type="ECO:0000313" key="2">
    <source>
        <dbReference type="Proteomes" id="UP000509597"/>
    </source>
</evidence>
<organism evidence="1 2">
    <name type="scientific">Chitinibacter bivalviorum</name>
    <dbReference type="NCBI Taxonomy" id="2739434"/>
    <lineage>
        <taxon>Bacteria</taxon>
        <taxon>Pseudomonadati</taxon>
        <taxon>Pseudomonadota</taxon>
        <taxon>Betaproteobacteria</taxon>
        <taxon>Neisseriales</taxon>
        <taxon>Chitinibacteraceae</taxon>
        <taxon>Chitinibacter</taxon>
    </lineage>
</organism>
<gene>
    <name evidence="1" type="ORF">HQ393_15665</name>
</gene>
<dbReference type="KEGG" id="chiz:HQ393_15665"/>
<dbReference type="RefSeq" id="WP_179356401.1">
    <property type="nucleotide sequence ID" value="NZ_CP058627.1"/>
</dbReference>
<evidence type="ECO:0000313" key="1">
    <source>
        <dbReference type="EMBL" id="QLG89568.1"/>
    </source>
</evidence>
<sequence length="114" mass="12962">MQVHIDNQDEFLSFIIFGTKDELLDFAKRLQLKIAIEITGVNCRINLHPAKTSRLDNDNWSNNIYLSANAIEILASSIYNVFSGKISDTTHMHIDSGDLEFEGDLFDFIIQLAK</sequence>
<dbReference type="EMBL" id="CP058627">
    <property type="protein sequence ID" value="QLG89568.1"/>
    <property type="molecule type" value="Genomic_DNA"/>
</dbReference>
<name>A0A7H9BMW9_9NEIS</name>
<protein>
    <submittedName>
        <fullName evidence="1">Uncharacterized protein</fullName>
    </submittedName>
</protein>
<proteinExistence type="predicted"/>
<accession>A0A7H9BMW9</accession>
<dbReference type="Proteomes" id="UP000509597">
    <property type="component" value="Chromosome"/>
</dbReference>
<reference evidence="1 2" key="1">
    <citation type="submission" date="2020-07" db="EMBL/GenBank/DDBJ databases">
        <title>Complete genome sequence of Chitinibacter sp. 2T18.</title>
        <authorList>
            <person name="Bae J.-W."/>
            <person name="Choi J.-W."/>
        </authorList>
    </citation>
    <scope>NUCLEOTIDE SEQUENCE [LARGE SCALE GENOMIC DNA]</scope>
    <source>
        <strain evidence="1 2">2T18</strain>
    </source>
</reference>
<keyword evidence="2" id="KW-1185">Reference proteome</keyword>